<dbReference type="Pfam" id="PF13358">
    <property type="entry name" value="DDE_3"/>
    <property type="match status" value="1"/>
</dbReference>
<dbReference type="SUPFAM" id="SSF46689">
    <property type="entry name" value="Homeodomain-like"/>
    <property type="match status" value="1"/>
</dbReference>
<reference evidence="2" key="1">
    <citation type="submission" date="2020-04" db="EMBL/GenBank/DDBJ databases">
        <authorList>
            <person name="Zhang T."/>
        </authorList>
    </citation>
    <scope>NUCLEOTIDE SEQUENCE</scope>
    <source>
        <strain evidence="2">HKST-UBA02</strain>
    </source>
</reference>
<name>A0A956NI63_UNCEI</name>
<dbReference type="NCBIfam" id="NF033545">
    <property type="entry name" value="transpos_IS630"/>
    <property type="match status" value="1"/>
</dbReference>
<dbReference type="Proteomes" id="UP000739538">
    <property type="component" value="Unassembled WGS sequence"/>
</dbReference>
<dbReference type="EMBL" id="JAGQHS010000489">
    <property type="protein sequence ID" value="MCA9759778.1"/>
    <property type="molecule type" value="Genomic_DNA"/>
</dbReference>
<dbReference type="Pfam" id="PF13565">
    <property type="entry name" value="HTH_32"/>
    <property type="match status" value="1"/>
</dbReference>
<gene>
    <name evidence="2" type="ORF">KDA27_28535</name>
</gene>
<dbReference type="InterPro" id="IPR038717">
    <property type="entry name" value="Tc1-like_DDE_dom"/>
</dbReference>
<evidence type="ECO:0000313" key="3">
    <source>
        <dbReference type="Proteomes" id="UP000739538"/>
    </source>
</evidence>
<comment type="caution">
    <text evidence="2">The sequence shown here is derived from an EMBL/GenBank/DDBJ whole genome shotgun (WGS) entry which is preliminary data.</text>
</comment>
<sequence length="378" mass="43193">MHVKYIVELSETERSELEDFVRSGSKLVRKVKRAQILLAANEGYLDKDIAGLLSTSTSTIYRVKQRLVEGGVERALNDESRPGGSRKLSGKDEALLVAVACSDPPSGRAHWTLELLADAFVRISKHASLSRETVRRRLKEKSLKPWLEKMWCIPNVDAEFVARMEDVLELYEEQPADDEPVISFDESPVQLIAETRTPVRAVPGKPGRLDYEYRRNGTANLFLFLDAHRPWRHVKVTEHRTCSDFAECMRDLVDLHFPHARRIHVVLDNLSTHSAAALYRTFPAPEARRILRKLHFHFVPKHASWLNMVEIEIGVLKGQCLSRRIADRNTLERETAAWAAQRNDSGAWVKWLFTVEKARRKMGRSYPDPEAAERAEAA</sequence>
<evidence type="ECO:0000313" key="2">
    <source>
        <dbReference type="EMBL" id="MCA9759778.1"/>
    </source>
</evidence>
<reference evidence="2" key="2">
    <citation type="journal article" date="2021" name="Microbiome">
        <title>Successional dynamics and alternative stable states in a saline activated sludge microbial community over 9 years.</title>
        <authorList>
            <person name="Wang Y."/>
            <person name="Ye J."/>
            <person name="Ju F."/>
            <person name="Liu L."/>
            <person name="Boyd J.A."/>
            <person name="Deng Y."/>
            <person name="Parks D.H."/>
            <person name="Jiang X."/>
            <person name="Yin X."/>
            <person name="Woodcroft B.J."/>
            <person name="Tyson G.W."/>
            <person name="Hugenholtz P."/>
            <person name="Polz M.F."/>
            <person name="Zhang T."/>
        </authorList>
    </citation>
    <scope>NUCLEOTIDE SEQUENCE</scope>
    <source>
        <strain evidence="2">HKST-UBA02</strain>
    </source>
</reference>
<proteinExistence type="predicted"/>
<protein>
    <submittedName>
        <fullName evidence="2">IS630 family transposase</fullName>
    </submittedName>
</protein>
<dbReference type="AlphaFoldDB" id="A0A956NI63"/>
<dbReference type="InterPro" id="IPR047655">
    <property type="entry name" value="Transpos_IS630-like"/>
</dbReference>
<organism evidence="2 3">
    <name type="scientific">Eiseniibacteriota bacterium</name>
    <dbReference type="NCBI Taxonomy" id="2212470"/>
    <lineage>
        <taxon>Bacteria</taxon>
        <taxon>Candidatus Eiseniibacteriota</taxon>
    </lineage>
</organism>
<dbReference type="InterPro" id="IPR009057">
    <property type="entry name" value="Homeodomain-like_sf"/>
</dbReference>
<feature type="domain" description="Tc1-like transposase DDE" evidence="1">
    <location>
        <begin position="181"/>
        <end position="331"/>
    </location>
</feature>
<accession>A0A956NI63</accession>
<evidence type="ECO:0000259" key="1">
    <source>
        <dbReference type="Pfam" id="PF13358"/>
    </source>
</evidence>